<protein>
    <submittedName>
        <fullName evidence="5">Uncharacterized protein</fullName>
    </submittedName>
</protein>
<dbReference type="EMBL" id="SKCS01000393">
    <property type="protein sequence ID" value="TNN09637.1"/>
    <property type="molecule type" value="Genomic_DNA"/>
</dbReference>
<sequence>MDAASYLFFNAYEMNCDDLSHLKWEFDIFEDVFLCVCPNEVILYCNFASFSLIMPYVSHWPNLRIHFVNENLTNDPEKHEDLKISIFENTMSNLKKVCIPYTDAHGNKVNKFNKLMIENWPLIQSYAYDAKHQFSREFFTLSREVIDVGDDFYQLRQRIDPVFIERFLSKTIISFASSFELTLRSIDSSYQCTQSKELIDRQIKALTSMYKYSKSKSDNSEKNIYPPFLLYGSKTNKKYLKSPSTLSFLADESDNIHLIIHGSDQSTGISCERTYFIQKSIKSDSKQKKSLKALIQIYLHLLSAVAMLINQIKTTLLGFNEIISMTKEEIEKKIGFIKYDEIDIGLEYVLGEPNETVRLLTVMIRVYDVQVEDGETIGSIAFKDTLLISALQLNDILISRNVINLTENIPCMCYWTPVSQILEHIDKETSEKEKCLLNGELEITSIPAGNVCLSSIKCNFYEDHIVLHGKRYGVTVLEPKRIYHYRSPDAFHPDFIELQVDSNFSEKTNKLISPYIYSTLLEETNEDGSHTSIWFIVKQRSKIRRLLIEHVFPTWRSRGLLELSSKEPNKYAVKASFSSYDLEQNFLKSAAHDDLIPEEILKRKIEPSDKECNLSITEILACQPSIKTWIQMYRDELSHAEASLCYVVPIPTANTCVDLCLKCGINPQSYIDMEAGEKVDWNYIFKKAVVWINHVHNNFKVITSSFEDEASNTHPGISKMDLKEINSCTESKFSYAELSSLLTTIKKPLIVTIICGPPGSQKELVVTNILNYANEGIEWIVMTPDNADEISTSLYKGLMKYCETQCNIDTNREIKSRCHGILLCPGITGPREVLASLAEFHREHGLKENITPIKIGCAATCVDLRMAIMDNGKMTFPGVLELIAEGWTNYLLLTGPSKSNLLNSTKMGVPFTEIEELLHSANPRLSHLFIPDGKIENSRTLEALMDENAFSNPILQRSRLLSYPSLCTLTPPTPRLHNITLHFNQPLDRKLFVNALNGIFENLKPWPFHGNIYTLNGEIAFLEDSTKLFEVNYVTLSGINHLHEVYRKPELYRNEKPYWLTCIIADASNTMKNADELTSLFADWIRETAPKRAKPRELIKKSDLTEEDLNRIHERYRLHPLPQGWYYTGTHYVNMNGEKSFRHPSIHLFIDEYIEGENTKIEAKNARLCSRPIPDLFS</sequence>
<comment type="caution">
    <text evidence="5">The sequence shown here is derived from an EMBL/GenBank/DDBJ whole genome shotgun (WGS) entry which is preliminary data.</text>
</comment>
<keyword evidence="6" id="KW-1185">Reference proteome</keyword>
<evidence type="ECO:0000259" key="1">
    <source>
        <dbReference type="Pfam" id="PF23281"/>
    </source>
</evidence>
<evidence type="ECO:0000259" key="2">
    <source>
        <dbReference type="Pfam" id="PF23318"/>
    </source>
</evidence>
<reference evidence="5 6" key="1">
    <citation type="submission" date="2019-03" db="EMBL/GenBank/DDBJ databases">
        <title>An improved genome assembly of the fluke Schistosoma japonicum.</title>
        <authorList>
            <person name="Hu W."/>
            <person name="Luo F."/>
            <person name="Yin M."/>
            <person name="Mo X."/>
            <person name="Sun C."/>
            <person name="Wu Q."/>
            <person name="Zhu B."/>
            <person name="Xiang M."/>
            <person name="Wang J."/>
            <person name="Wang Y."/>
            <person name="Zhang T."/>
            <person name="Xu B."/>
            <person name="Zheng H."/>
            <person name="Feng Z."/>
        </authorList>
    </citation>
    <scope>NUCLEOTIDE SEQUENCE [LARGE SCALE GENOMIC DNA]</scope>
    <source>
        <strain evidence="5">HuSjv2</strain>
        <tissue evidence="5">Worms</tissue>
    </source>
</reference>
<dbReference type="InterPro" id="IPR056414">
    <property type="entry name" value="DAAF9_CobW_C"/>
</dbReference>
<evidence type="ECO:0000259" key="3">
    <source>
        <dbReference type="Pfam" id="PF23319"/>
    </source>
</evidence>
<dbReference type="PANTHER" id="PTHR33664:SF1">
    <property type="entry name" value="DYNEIN AXONEMAL ASSEMBLY FACTOR 9"/>
    <property type="match status" value="1"/>
</dbReference>
<dbReference type="Pfam" id="PF23319">
    <property type="entry name" value="CobW_C_DAAF9"/>
    <property type="match status" value="1"/>
</dbReference>
<dbReference type="InterPro" id="IPR057478">
    <property type="entry name" value="DAAF9_2"/>
</dbReference>
<dbReference type="AlphaFoldDB" id="A0A4Z2CZG4"/>
<dbReference type="Proteomes" id="UP000311919">
    <property type="component" value="Unassembled WGS sequence"/>
</dbReference>
<name>A0A4Z2CZG4_SCHJA</name>
<dbReference type="STRING" id="6182.A0A4Z2CZG4"/>
<organism evidence="5 6">
    <name type="scientific">Schistosoma japonicum</name>
    <name type="common">Blood fluke</name>
    <dbReference type="NCBI Taxonomy" id="6182"/>
    <lineage>
        <taxon>Eukaryota</taxon>
        <taxon>Metazoa</taxon>
        <taxon>Spiralia</taxon>
        <taxon>Lophotrochozoa</taxon>
        <taxon>Platyhelminthes</taxon>
        <taxon>Trematoda</taxon>
        <taxon>Digenea</taxon>
        <taxon>Strigeidida</taxon>
        <taxon>Schistosomatoidea</taxon>
        <taxon>Schistosomatidae</taxon>
        <taxon>Schistosoma</taxon>
    </lineage>
</organism>
<proteinExistence type="predicted"/>
<feature type="domain" description="DAAF9 CobW C-like" evidence="3">
    <location>
        <begin position="977"/>
        <end position="1039"/>
    </location>
</feature>
<gene>
    <name evidence="5" type="ORF">EWB00_006168</name>
</gene>
<evidence type="ECO:0000313" key="5">
    <source>
        <dbReference type="EMBL" id="TNN09637.1"/>
    </source>
</evidence>
<feature type="domain" description="DUF7085" evidence="2">
    <location>
        <begin position="412"/>
        <end position="580"/>
    </location>
</feature>
<dbReference type="OrthoDB" id="72033at2759"/>
<evidence type="ECO:0000259" key="4">
    <source>
        <dbReference type="Pfam" id="PF25204"/>
    </source>
</evidence>
<dbReference type="InterPro" id="IPR056498">
    <property type="entry name" value="DAAF9_N"/>
</dbReference>
<dbReference type="Pfam" id="PF25204">
    <property type="entry name" value="DAAF9_2"/>
    <property type="match status" value="1"/>
</dbReference>
<dbReference type="Pfam" id="PF23281">
    <property type="entry name" value="DAAF9_N"/>
    <property type="match status" value="1"/>
</dbReference>
<dbReference type="InterPro" id="IPR055512">
    <property type="entry name" value="DUF7085"/>
</dbReference>
<dbReference type="PANTHER" id="PTHR33664">
    <property type="entry name" value="RCG26366"/>
    <property type="match status" value="1"/>
</dbReference>
<dbReference type="Pfam" id="PF23318">
    <property type="entry name" value="DUF7085"/>
    <property type="match status" value="1"/>
</dbReference>
<accession>A0A4Z2CZG4</accession>
<feature type="domain" description="DAAF9 N-terminal" evidence="1">
    <location>
        <begin position="2"/>
        <end position="155"/>
    </location>
</feature>
<feature type="domain" description="DAAF9" evidence="4">
    <location>
        <begin position="751"/>
        <end position="965"/>
    </location>
</feature>
<dbReference type="InterPro" id="IPR040342">
    <property type="entry name" value="DNAAF9"/>
</dbReference>
<evidence type="ECO:0000313" key="6">
    <source>
        <dbReference type="Proteomes" id="UP000311919"/>
    </source>
</evidence>